<dbReference type="AlphaFoldDB" id="A0A7E4VI04"/>
<reference evidence="3" key="2">
    <citation type="submission" date="2020-10" db="UniProtKB">
        <authorList>
            <consortium name="WormBaseParasite"/>
        </authorList>
    </citation>
    <scope>IDENTIFICATION</scope>
</reference>
<proteinExistence type="predicted"/>
<keyword evidence="1" id="KW-0812">Transmembrane</keyword>
<evidence type="ECO:0000313" key="3">
    <source>
        <dbReference type="WBParaSite" id="Pan_g20690.t1"/>
    </source>
</evidence>
<feature type="transmembrane region" description="Helical" evidence="1">
    <location>
        <begin position="56"/>
        <end position="76"/>
    </location>
</feature>
<accession>A0A7E4VI04</accession>
<protein>
    <submittedName>
        <fullName evidence="3">Seipin</fullName>
    </submittedName>
</protein>
<keyword evidence="2" id="KW-1185">Reference proteome</keyword>
<evidence type="ECO:0000256" key="1">
    <source>
        <dbReference type="SAM" id="Phobius"/>
    </source>
</evidence>
<evidence type="ECO:0000313" key="2">
    <source>
        <dbReference type="Proteomes" id="UP000492821"/>
    </source>
</evidence>
<organism evidence="2 3">
    <name type="scientific">Panagrellus redivivus</name>
    <name type="common">Microworm</name>
    <dbReference type="NCBI Taxonomy" id="6233"/>
    <lineage>
        <taxon>Eukaryota</taxon>
        <taxon>Metazoa</taxon>
        <taxon>Ecdysozoa</taxon>
        <taxon>Nematoda</taxon>
        <taxon>Chromadorea</taxon>
        <taxon>Rhabditida</taxon>
        <taxon>Tylenchina</taxon>
        <taxon>Panagrolaimomorpha</taxon>
        <taxon>Panagrolaimoidea</taxon>
        <taxon>Panagrolaimidae</taxon>
        <taxon>Panagrellus</taxon>
    </lineage>
</organism>
<keyword evidence="1" id="KW-0472">Membrane</keyword>
<keyword evidence="1" id="KW-1133">Transmembrane helix</keyword>
<dbReference type="Proteomes" id="UP000492821">
    <property type="component" value="Unassembled WGS sequence"/>
</dbReference>
<reference evidence="2" key="1">
    <citation type="journal article" date="2013" name="Genetics">
        <title>The draft genome and transcriptome of Panagrellus redivivus are shaped by the harsh demands of a free-living lifestyle.</title>
        <authorList>
            <person name="Srinivasan J."/>
            <person name="Dillman A.R."/>
            <person name="Macchietto M.G."/>
            <person name="Heikkinen L."/>
            <person name="Lakso M."/>
            <person name="Fracchia K.M."/>
            <person name="Antoshechkin I."/>
            <person name="Mortazavi A."/>
            <person name="Wong G."/>
            <person name="Sternberg P.W."/>
        </authorList>
    </citation>
    <scope>NUCLEOTIDE SEQUENCE [LARGE SCALE GENOMIC DNA]</scope>
    <source>
        <strain evidence="2">MT8872</strain>
    </source>
</reference>
<sequence>MMKPFRALTICLERPEEECLINGITGPASAKREQVETDAVIKVRVLFSLAEHRVELYYAFGLFCLIGWLAFNLWILRDYFFPCWFNAVYTETGLSKQKLESRKQEIIMRNRISNAFSITTNVAIPGVPIRFDSISETRRSSVMPLRHSILVV</sequence>
<name>A0A7E4VI04_PANRE</name>
<dbReference type="WBParaSite" id="Pan_g20690.t1">
    <property type="protein sequence ID" value="Pan_g20690.t1"/>
    <property type="gene ID" value="Pan_g20690"/>
</dbReference>